<dbReference type="Pfam" id="PF13460">
    <property type="entry name" value="NAD_binding_10"/>
    <property type="match status" value="1"/>
</dbReference>
<evidence type="ECO:0000313" key="3">
    <source>
        <dbReference type="Proteomes" id="UP000014803"/>
    </source>
</evidence>
<evidence type="ECO:0000313" key="2">
    <source>
        <dbReference type="EMBL" id="AGP35877.1"/>
    </source>
</evidence>
<dbReference type="PANTHER" id="PTHR43162">
    <property type="match status" value="1"/>
</dbReference>
<organism evidence="2 3">
    <name type="scientific">Sorangium cellulosum So0157-2</name>
    <dbReference type="NCBI Taxonomy" id="1254432"/>
    <lineage>
        <taxon>Bacteria</taxon>
        <taxon>Pseudomonadati</taxon>
        <taxon>Myxococcota</taxon>
        <taxon>Polyangia</taxon>
        <taxon>Polyangiales</taxon>
        <taxon>Polyangiaceae</taxon>
        <taxon>Sorangium</taxon>
    </lineage>
</organism>
<dbReference type="Gene3D" id="3.90.25.10">
    <property type="entry name" value="UDP-galactose 4-epimerase, domain 1"/>
    <property type="match status" value="1"/>
</dbReference>
<dbReference type="Proteomes" id="UP000014803">
    <property type="component" value="Chromosome"/>
</dbReference>
<accession>S4XRQ8</accession>
<evidence type="ECO:0000259" key="1">
    <source>
        <dbReference type="Pfam" id="PF13460"/>
    </source>
</evidence>
<dbReference type="eggNOG" id="COG0702">
    <property type="taxonomic scope" value="Bacteria"/>
</dbReference>
<dbReference type="SUPFAM" id="SSF51735">
    <property type="entry name" value="NAD(P)-binding Rossmann-fold domains"/>
    <property type="match status" value="1"/>
</dbReference>
<dbReference type="PANTHER" id="PTHR43162:SF1">
    <property type="entry name" value="PRESTALK A DIFFERENTIATION PROTEIN A"/>
    <property type="match status" value="1"/>
</dbReference>
<sequence length="294" mass="31011">MHGKNSIKILVTGATGTVGREIVKQLAEGGHHVGALSRNPGRAKFPDGVEAVAGDLAAPETFAAAFEGVEALHLINFGGDDCAKLQTGEQLVALARQAGVRRITMLLGGSSTPLDAAVAAGGIGWTFLQPVEFMANHLEWAASIRDEGIVREPFCDRRSAVVHEADIAAVAVAALTQDGHAGKKYTLTGPEVLSVREKIGLIAAAAGREIQLVELTEQQARERWAAAGFSPEAIEFFVEIHGSTPKIGYTVVPTVARVTGRPARTFARWAREHAAAFAGSPGRRSRRGARVSVT</sequence>
<dbReference type="HOGENOM" id="CLU_007383_10_6_7"/>
<reference evidence="2 3" key="1">
    <citation type="journal article" date="2013" name="Sci. Rep.">
        <title>Extraordinary expansion of a Sorangium cellulosum genome from an alkaline milieu.</title>
        <authorList>
            <person name="Han K."/>
            <person name="Li Z.F."/>
            <person name="Peng R."/>
            <person name="Zhu L.P."/>
            <person name="Zhou T."/>
            <person name="Wang L.G."/>
            <person name="Li S.G."/>
            <person name="Zhang X.B."/>
            <person name="Hu W."/>
            <person name="Wu Z.H."/>
            <person name="Qin N."/>
            <person name="Li Y.Z."/>
        </authorList>
    </citation>
    <scope>NUCLEOTIDE SEQUENCE [LARGE SCALE GENOMIC DNA]</scope>
    <source>
        <strain evidence="2 3">So0157-2</strain>
    </source>
</reference>
<proteinExistence type="predicted"/>
<protein>
    <recommendedName>
        <fullName evidence="1">NAD(P)-binding domain-containing protein</fullName>
    </recommendedName>
</protein>
<feature type="domain" description="NAD(P)-binding" evidence="1">
    <location>
        <begin position="13"/>
        <end position="106"/>
    </location>
</feature>
<dbReference type="PATRIC" id="fig|1254432.3.peg.3610"/>
<gene>
    <name evidence="2" type="ORF">SCE1572_16040</name>
</gene>
<dbReference type="InterPro" id="IPR051604">
    <property type="entry name" value="Ergot_Alk_Oxidoreductase"/>
</dbReference>
<dbReference type="EMBL" id="CP003969">
    <property type="protein sequence ID" value="AGP35877.1"/>
    <property type="molecule type" value="Genomic_DNA"/>
</dbReference>
<dbReference type="KEGG" id="scu:SCE1572_16040"/>
<dbReference type="AlphaFoldDB" id="S4XRQ8"/>
<dbReference type="Gene3D" id="3.40.50.720">
    <property type="entry name" value="NAD(P)-binding Rossmann-like Domain"/>
    <property type="match status" value="1"/>
</dbReference>
<dbReference type="InterPro" id="IPR016040">
    <property type="entry name" value="NAD(P)-bd_dom"/>
</dbReference>
<dbReference type="STRING" id="1254432.SCE1572_16040"/>
<dbReference type="InterPro" id="IPR036291">
    <property type="entry name" value="NAD(P)-bd_dom_sf"/>
</dbReference>
<name>S4XRQ8_SORCE</name>